<keyword evidence="14 16" id="KW-0234">DNA repair</keyword>
<evidence type="ECO:0000313" key="18">
    <source>
        <dbReference type="EMBL" id="TFZ83404.1"/>
    </source>
</evidence>
<evidence type="ECO:0000256" key="14">
    <source>
        <dbReference type="ARBA" id="ARBA00023204"/>
    </source>
</evidence>
<evidence type="ECO:0000256" key="8">
    <source>
        <dbReference type="ARBA" id="ARBA00022705"/>
    </source>
</evidence>
<keyword evidence="10 16" id="KW-0227">DNA damage</keyword>
<dbReference type="CDD" id="cd03586">
    <property type="entry name" value="PolY_Pol_IV_kappa"/>
    <property type="match status" value="1"/>
</dbReference>
<dbReference type="GO" id="GO:0005829">
    <property type="term" value="C:cytosol"/>
    <property type="evidence" value="ECO:0007669"/>
    <property type="project" value="TreeGrafter"/>
</dbReference>
<dbReference type="Gene3D" id="3.40.1170.60">
    <property type="match status" value="1"/>
</dbReference>
<dbReference type="InterPro" id="IPR043502">
    <property type="entry name" value="DNA/RNA_pol_sf"/>
</dbReference>
<evidence type="ECO:0000256" key="13">
    <source>
        <dbReference type="ARBA" id="ARBA00023125"/>
    </source>
</evidence>
<dbReference type="PANTHER" id="PTHR11076">
    <property type="entry name" value="DNA REPAIR POLYMERASE UMUC / TRANSFERASE FAMILY MEMBER"/>
    <property type="match status" value="1"/>
</dbReference>
<dbReference type="InterPro" id="IPR017961">
    <property type="entry name" value="DNA_pol_Y-fam_little_finger"/>
</dbReference>
<evidence type="ECO:0000256" key="16">
    <source>
        <dbReference type="HAMAP-Rule" id="MF_01113"/>
    </source>
</evidence>
<comment type="catalytic activity">
    <reaction evidence="15 16">
        <text>DNA(n) + a 2'-deoxyribonucleoside 5'-triphosphate = DNA(n+1) + diphosphate</text>
        <dbReference type="Rhea" id="RHEA:22508"/>
        <dbReference type="Rhea" id="RHEA-COMP:17339"/>
        <dbReference type="Rhea" id="RHEA-COMP:17340"/>
        <dbReference type="ChEBI" id="CHEBI:33019"/>
        <dbReference type="ChEBI" id="CHEBI:61560"/>
        <dbReference type="ChEBI" id="CHEBI:173112"/>
        <dbReference type="EC" id="2.7.7.7"/>
    </reaction>
</comment>
<dbReference type="SUPFAM" id="SSF56672">
    <property type="entry name" value="DNA/RNA polymerases"/>
    <property type="match status" value="1"/>
</dbReference>
<comment type="caution">
    <text evidence="18">The sequence shown here is derived from an EMBL/GenBank/DDBJ whole genome shotgun (WGS) entry which is preliminary data.</text>
</comment>
<dbReference type="Gene3D" id="3.30.1490.100">
    <property type="entry name" value="DNA polymerase, Y-family, little finger domain"/>
    <property type="match status" value="1"/>
</dbReference>
<dbReference type="Proteomes" id="UP000297890">
    <property type="component" value="Unassembled WGS sequence"/>
</dbReference>
<feature type="active site" evidence="16">
    <location>
        <position position="98"/>
    </location>
</feature>
<comment type="subcellular location">
    <subcellularLocation>
        <location evidence="1 16">Cytoplasm</location>
    </subcellularLocation>
</comment>
<dbReference type="SUPFAM" id="SSF100879">
    <property type="entry name" value="Lesion bypass DNA polymerase (Y-family), little finger domain"/>
    <property type="match status" value="1"/>
</dbReference>
<name>A0A4Z0FB37_9GAMM</name>
<dbReference type="FunFam" id="3.40.1170.60:FF:000001">
    <property type="entry name" value="DNA polymerase IV"/>
    <property type="match status" value="1"/>
</dbReference>
<evidence type="ECO:0000256" key="9">
    <source>
        <dbReference type="ARBA" id="ARBA00022723"/>
    </source>
</evidence>
<proteinExistence type="inferred from homology"/>
<dbReference type="GO" id="GO:0006261">
    <property type="term" value="P:DNA-templated DNA replication"/>
    <property type="evidence" value="ECO:0007669"/>
    <property type="project" value="UniProtKB-UniRule"/>
</dbReference>
<comment type="subunit">
    <text evidence="3 16">Monomer.</text>
</comment>
<dbReference type="InterPro" id="IPR001126">
    <property type="entry name" value="UmuC"/>
</dbReference>
<dbReference type="EMBL" id="SRIO01000004">
    <property type="protein sequence ID" value="TFZ83404.1"/>
    <property type="molecule type" value="Genomic_DNA"/>
</dbReference>
<dbReference type="GO" id="GO:0003684">
    <property type="term" value="F:damaged DNA binding"/>
    <property type="evidence" value="ECO:0007669"/>
    <property type="project" value="InterPro"/>
</dbReference>
<keyword evidence="19" id="KW-1185">Reference proteome</keyword>
<dbReference type="InterPro" id="IPR053848">
    <property type="entry name" value="IMS_HHH_1"/>
</dbReference>
<dbReference type="FunFam" id="3.30.1490.100:FF:000004">
    <property type="entry name" value="DNA polymerase IV"/>
    <property type="match status" value="1"/>
</dbReference>
<dbReference type="InterPro" id="IPR043128">
    <property type="entry name" value="Rev_trsase/Diguanyl_cyclase"/>
</dbReference>
<dbReference type="NCBIfam" id="NF002883">
    <property type="entry name" value="PRK03352.1"/>
    <property type="match status" value="1"/>
</dbReference>
<comment type="caution">
    <text evidence="16">Lacks conserved residue(s) required for the propagation of feature annotation.</text>
</comment>
<feature type="domain" description="UmuC" evidence="17">
    <location>
        <begin position="1"/>
        <end position="176"/>
    </location>
</feature>
<dbReference type="GO" id="GO:0003887">
    <property type="term" value="F:DNA-directed DNA polymerase activity"/>
    <property type="evidence" value="ECO:0007669"/>
    <property type="project" value="UniProtKB-UniRule"/>
</dbReference>
<keyword evidence="5 16" id="KW-0963">Cytoplasm</keyword>
<dbReference type="GO" id="GO:0009432">
    <property type="term" value="P:SOS response"/>
    <property type="evidence" value="ECO:0007669"/>
    <property type="project" value="TreeGrafter"/>
</dbReference>
<evidence type="ECO:0000256" key="1">
    <source>
        <dbReference type="ARBA" id="ARBA00004496"/>
    </source>
</evidence>
<dbReference type="Pfam" id="PF00817">
    <property type="entry name" value="IMS"/>
    <property type="match status" value="1"/>
</dbReference>
<accession>A0A4Z0FB37</accession>
<keyword evidence="12 16" id="KW-0239">DNA-directed DNA polymerase</keyword>
<reference evidence="18 19" key="1">
    <citation type="journal article" date="2019" name="ISME J.">
        <title>Candidatus Macondimonas diazotrophica, a novel gammaproteobacterial genus dominating crude-oil-contaminated coastal sediments.</title>
        <authorList>
            <person name="Karthikeyan S."/>
            <person name="Konstantinidis K."/>
        </authorList>
    </citation>
    <scope>NUCLEOTIDE SEQUENCE [LARGE SCALE GENOMIC DNA]</scope>
    <source>
        <strain evidence="18 19">KTK01</strain>
    </source>
</reference>
<evidence type="ECO:0000313" key="19">
    <source>
        <dbReference type="Proteomes" id="UP000297890"/>
    </source>
</evidence>
<evidence type="ECO:0000256" key="15">
    <source>
        <dbReference type="ARBA" id="ARBA00049244"/>
    </source>
</evidence>
<dbReference type="Pfam" id="PF11799">
    <property type="entry name" value="IMS_C"/>
    <property type="match status" value="1"/>
</dbReference>
<evidence type="ECO:0000256" key="5">
    <source>
        <dbReference type="ARBA" id="ARBA00022490"/>
    </source>
</evidence>
<evidence type="ECO:0000256" key="12">
    <source>
        <dbReference type="ARBA" id="ARBA00022932"/>
    </source>
</evidence>
<dbReference type="GO" id="GO:0006281">
    <property type="term" value="P:DNA repair"/>
    <property type="evidence" value="ECO:0007669"/>
    <property type="project" value="UniProtKB-UniRule"/>
</dbReference>
<dbReference type="InterPro" id="IPR050116">
    <property type="entry name" value="DNA_polymerase-Y"/>
</dbReference>
<keyword evidence="7 16" id="KW-0548">Nucleotidyltransferase</keyword>
<dbReference type="AlphaFoldDB" id="A0A4Z0FB37"/>
<feature type="site" description="Substrate discrimination" evidence="16">
    <location>
        <position position="5"/>
    </location>
</feature>
<keyword evidence="9 16" id="KW-0479">Metal-binding</keyword>
<evidence type="ECO:0000259" key="17">
    <source>
        <dbReference type="PROSITE" id="PS50173"/>
    </source>
</evidence>
<gene>
    <name evidence="16" type="primary">dinB</name>
    <name evidence="18" type="ORF">E4680_04760</name>
</gene>
<dbReference type="Pfam" id="PF21999">
    <property type="entry name" value="IMS_HHH_1"/>
    <property type="match status" value="1"/>
</dbReference>
<dbReference type="OrthoDB" id="9808813at2"/>
<keyword evidence="13 16" id="KW-0238">DNA-binding</keyword>
<sequence length="363" mass="39686">MDAFFAAVEVLRHPALAGKPLVIGGRGDPFARGVVSTASYEARRFGVHSAMPLRMAHERCPQAVFLPVDYREYARVSARIKAILRQFSPQLEDVGIDEAYLDVSQLTDPSSRLARAIKQRILTEIGLTCSIGIAPNKLLAKIASDLEKPDGVTVLTEVDVATRIWPLPVRKLQGVGPVTERRLEAIDIHTIGELAATPQARLAALFGPAHGRFLWRSAQGEDDRTVVTHREPKSHSREVTFQADVGDRQTLLRALAGLSERVAEELRAAGRSGSTVGIKLRFADFETRTRVRTLAVPTHAGTAIFAGARACLDRIDLDRKVRLLGVRVGELRIDQTRALETAAHVAEGQMLTLDFGHPDDPAV</sequence>
<comment type="similarity">
    <text evidence="2 16">Belongs to the DNA polymerase type-Y family.</text>
</comment>
<keyword evidence="4 16" id="KW-0515">Mutator protein</keyword>
<dbReference type="PANTHER" id="PTHR11076:SF33">
    <property type="entry name" value="DNA POLYMERASE KAPPA"/>
    <property type="match status" value="1"/>
</dbReference>
<evidence type="ECO:0000256" key="7">
    <source>
        <dbReference type="ARBA" id="ARBA00022695"/>
    </source>
</evidence>
<organism evidence="18 19">
    <name type="scientific">Candidatus Macondimonas diazotrophica</name>
    <dbReference type="NCBI Taxonomy" id="2305248"/>
    <lineage>
        <taxon>Bacteria</taxon>
        <taxon>Pseudomonadati</taxon>
        <taxon>Pseudomonadota</taxon>
        <taxon>Gammaproteobacteria</taxon>
        <taxon>Chromatiales</taxon>
        <taxon>Ectothiorhodospiraceae</taxon>
        <taxon>Candidatus Macondimonas</taxon>
    </lineage>
</organism>
<dbReference type="NCBIfam" id="NF002677">
    <property type="entry name" value="PRK02406.1"/>
    <property type="match status" value="1"/>
</dbReference>
<dbReference type="GO" id="GO:0042276">
    <property type="term" value="P:error-prone translesion synthesis"/>
    <property type="evidence" value="ECO:0007669"/>
    <property type="project" value="TreeGrafter"/>
</dbReference>
<dbReference type="Gene3D" id="3.30.70.270">
    <property type="match status" value="2"/>
</dbReference>
<keyword evidence="6 16" id="KW-0808">Transferase</keyword>
<dbReference type="PROSITE" id="PS50173">
    <property type="entry name" value="UMUC"/>
    <property type="match status" value="1"/>
</dbReference>
<evidence type="ECO:0000256" key="3">
    <source>
        <dbReference type="ARBA" id="ARBA00011245"/>
    </source>
</evidence>
<evidence type="ECO:0000256" key="11">
    <source>
        <dbReference type="ARBA" id="ARBA00022842"/>
    </source>
</evidence>
<dbReference type="Gene3D" id="1.10.150.20">
    <property type="entry name" value="5' to 3' exonuclease, C-terminal subdomain"/>
    <property type="match status" value="1"/>
</dbReference>
<dbReference type="EC" id="2.7.7.7" evidence="16"/>
<evidence type="ECO:0000256" key="2">
    <source>
        <dbReference type="ARBA" id="ARBA00010945"/>
    </source>
</evidence>
<feature type="binding site" evidence="16">
    <location>
        <position position="97"/>
    </location>
    <ligand>
        <name>Mg(2+)</name>
        <dbReference type="ChEBI" id="CHEBI:18420"/>
    </ligand>
</feature>
<dbReference type="InterPro" id="IPR036775">
    <property type="entry name" value="DNA_pol_Y-fam_lit_finger_sf"/>
</dbReference>
<evidence type="ECO:0000256" key="4">
    <source>
        <dbReference type="ARBA" id="ARBA00022457"/>
    </source>
</evidence>
<protein>
    <recommendedName>
        <fullName evidence="16">DNA polymerase IV</fullName>
        <shortName evidence="16">Pol IV</shortName>
        <ecNumber evidence="16">2.7.7.7</ecNumber>
    </recommendedName>
</protein>
<keyword evidence="11 16" id="KW-0460">Magnesium</keyword>
<dbReference type="InterPro" id="IPR022880">
    <property type="entry name" value="DNApol_IV"/>
</dbReference>
<keyword evidence="8 16" id="KW-0235">DNA replication</keyword>
<comment type="cofactor">
    <cofactor evidence="16">
        <name>Mg(2+)</name>
        <dbReference type="ChEBI" id="CHEBI:18420"/>
    </cofactor>
    <text evidence="16">Binds 2 magnesium ions per subunit.</text>
</comment>
<dbReference type="GO" id="GO:0000287">
    <property type="term" value="F:magnesium ion binding"/>
    <property type="evidence" value="ECO:0007669"/>
    <property type="project" value="UniProtKB-UniRule"/>
</dbReference>
<dbReference type="HAMAP" id="MF_01113">
    <property type="entry name" value="DNApol_IV"/>
    <property type="match status" value="1"/>
</dbReference>
<evidence type="ECO:0000256" key="6">
    <source>
        <dbReference type="ARBA" id="ARBA00022679"/>
    </source>
</evidence>
<comment type="function">
    <text evidence="16">Poorly processive, error-prone DNA polymerase involved in untargeted mutagenesis. Copies undamaged DNA at stalled replication forks, which arise in vivo from mismatched or misaligned primer ends. These misaligned primers can be extended by PolIV. Exhibits no 3'-5' exonuclease (proofreading) activity. May be involved in translesional synthesis, in conjunction with the beta clamp from PolIII.</text>
</comment>
<evidence type="ECO:0000256" key="10">
    <source>
        <dbReference type="ARBA" id="ARBA00022763"/>
    </source>
</evidence>